<proteinExistence type="predicted"/>
<dbReference type="Pfam" id="PF16495">
    <property type="entry name" value="SWIRM-assoc_1"/>
    <property type="match status" value="1"/>
</dbReference>
<protein>
    <recommendedName>
        <fullName evidence="2">SMARCC C-terminal domain-containing protein</fullName>
    </recommendedName>
</protein>
<dbReference type="AlphaFoldDB" id="A0A7N0U7A8"/>
<dbReference type="Gramene" id="Kaladp0056s0035.1.v1.1">
    <property type="protein sequence ID" value="Kaladp0056s0035.1.v1.1"/>
    <property type="gene ID" value="Kaladp0056s0035.v1.1"/>
</dbReference>
<sequence length="184" mass="20293">MVSPHITAAAAEGAVAALCDENPDIREVFDINEDYPISESGVCQTTKAARHVTEDFEMKNVQPLSVCETSQESSVVPLALRYRAATATALGAAAARAKLLADQEDRELEYIMATIIENQLKKLQCKMRILNDVQQVMEKECALVAEQEDSIISERIDILKRVFDLGITNLRDHKSAKCQSSVVL</sequence>
<organism evidence="3 4">
    <name type="scientific">Kalanchoe fedtschenkoi</name>
    <name type="common">Lavender scallops</name>
    <name type="synonym">South American air plant</name>
    <dbReference type="NCBI Taxonomy" id="63787"/>
    <lineage>
        <taxon>Eukaryota</taxon>
        <taxon>Viridiplantae</taxon>
        <taxon>Streptophyta</taxon>
        <taxon>Embryophyta</taxon>
        <taxon>Tracheophyta</taxon>
        <taxon>Spermatophyta</taxon>
        <taxon>Magnoliopsida</taxon>
        <taxon>eudicotyledons</taxon>
        <taxon>Gunneridae</taxon>
        <taxon>Pentapetalae</taxon>
        <taxon>Saxifragales</taxon>
        <taxon>Crassulaceae</taxon>
        <taxon>Kalanchoe</taxon>
    </lineage>
</organism>
<dbReference type="EnsemblPlants" id="Kaladp0056s0035.1.v1.1">
    <property type="protein sequence ID" value="Kaladp0056s0035.1.v1.1"/>
    <property type="gene ID" value="Kaladp0056s0035.v1.1"/>
</dbReference>
<keyword evidence="1" id="KW-0175">Coiled coil</keyword>
<accession>A0A7N0U7A8</accession>
<feature type="domain" description="SMARCC C-terminal" evidence="2">
    <location>
        <begin position="88"/>
        <end position="163"/>
    </location>
</feature>
<dbReference type="InterPro" id="IPR032451">
    <property type="entry name" value="SMARCC_C"/>
</dbReference>
<evidence type="ECO:0000313" key="3">
    <source>
        <dbReference type="EnsemblPlants" id="Kaladp0056s0035.1.v1.1"/>
    </source>
</evidence>
<dbReference type="Proteomes" id="UP000594263">
    <property type="component" value="Unplaced"/>
</dbReference>
<feature type="coiled-coil region" evidence="1">
    <location>
        <begin position="113"/>
        <end position="140"/>
    </location>
</feature>
<name>A0A7N0U7A8_KALFE</name>
<evidence type="ECO:0000313" key="4">
    <source>
        <dbReference type="Proteomes" id="UP000594263"/>
    </source>
</evidence>
<evidence type="ECO:0000259" key="2">
    <source>
        <dbReference type="Pfam" id="PF16495"/>
    </source>
</evidence>
<keyword evidence="4" id="KW-1185">Reference proteome</keyword>
<evidence type="ECO:0000256" key="1">
    <source>
        <dbReference type="SAM" id="Coils"/>
    </source>
</evidence>
<reference evidence="3" key="1">
    <citation type="submission" date="2021-01" db="UniProtKB">
        <authorList>
            <consortium name="EnsemblPlants"/>
        </authorList>
    </citation>
    <scope>IDENTIFICATION</scope>
</reference>
<dbReference type="OMA" id="RELEYIM"/>